<evidence type="ECO:0000313" key="2">
    <source>
        <dbReference type="Proteomes" id="UP000410492"/>
    </source>
</evidence>
<organism evidence="1 2">
    <name type="scientific">Callosobruchus maculatus</name>
    <name type="common">Southern cowpea weevil</name>
    <name type="synonym">Pulse bruchid</name>
    <dbReference type="NCBI Taxonomy" id="64391"/>
    <lineage>
        <taxon>Eukaryota</taxon>
        <taxon>Metazoa</taxon>
        <taxon>Ecdysozoa</taxon>
        <taxon>Arthropoda</taxon>
        <taxon>Hexapoda</taxon>
        <taxon>Insecta</taxon>
        <taxon>Pterygota</taxon>
        <taxon>Neoptera</taxon>
        <taxon>Endopterygota</taxon>
        <taxon>Coleoptera</taxon>
        <taxon>Polyphaga</taxon>
        <taxon>Cucujiformia</taxon>
        <taxon>Chrysomeloidea</taxon>
        <taxon>Chrysomelidae</taxon>
        <taxon>Bruchinae</taxon>
        <taxon>Bruchini</taxon>
        <taxon>Callosobruchus</taxon>
    </lineage>
</organism>
<dbReference type="EMBL" id="CAACVG010010281">
    <property type="protein sequence ID" value="VEN55439.1"/>
    <property type="molecule type" value="Genomic_DNA"/>
</dbReference>
<keyword evidence="2" id="KW-1185">Reference proteome</keyword>
<protein>
    <submittedName>
        <fullName evidence="1">Uncharacterized protein</fullName>
    </submittedName>
</protein>
<name>A0A653D5I9_CALMS</name>
<accession>A0A653D5I9</accession>
<gene>
    <name evidence="1" type="ORF">CALMAC_LOCUS14616</name>
</gene>
<reference evidence="1 2" key="1">
    <citation type="submission" date="2019-01" db="EMBL/GenBank/DDBJ databases">
        <authorList>
            <person name="Sayadi A."/>
        </authorList>
    </citation>
    <scope>NUCLEOTIDE SEQUENCE [LARGE SCALE GENOMIC DNA]</scope>
</reference>
<evidence type="ECO:0000313" key="1">
    <source>
        <dbReference type="EMBL" id="VEN55439.1"/>
    </source>
</evidence>
<dbReference type="AlphaFoldDB" id="A0A653D5I9"/>
<dbReference type="Proteomes" id="UP000410492">
    <property type="component" value="Unassembled WGS sequence"/>
</dbReference>
<proteinExistence type="predicted"/>
<sequence length="37" mass="4617">MTWVQWEFPCRTDPLGWPARFASRIYTRCKKHVVFFR</sequence>